<accession>A0A2P6MZ74</accession>
<evidence type="ECO:0000259" key="4">
    <source>
        <dbReference type="PROSITE" id="PS50280"/>
    </source>
</evidence>
<keyword evidence="1" id="KW-0489">Methyltransferase</keyword>
<dbReference type="Gene3D" id="3.90.1410.10">
    <property type="entry name" value="set domain protein methyltransferase, domain 1"/>
    <property type="match status" value="1"/>
</dbReference>
<feature type="domain" description="SET" evidence="4">
    <location>
        <begin position="21"/>
        <end position="237"/>
    </location>
</feature>
<dbReference type="OrthoDB" id="341421at2759"/>
<dbReference type="PROSITE" id="PS50280">
    <property type="entry name" value="SET"/>
    <property type="match status" value="1"/>
</dbReference>
<dbReference type="InParanoid" id="A0A2P6MZ74"/>
<evidence type="ECO:0000256" key="2">
    <source>
        <dbReference type="ARBA" id="ARBA00022679"/>
    </source>
</evidence>
<evidence type="ECO:0000313" key="6">
    <source>
        <dbReference type="Proteomes" id="UP000241769"/>
    </source>
</evidence>
<keyword evidence="2" id="KW-0808">Transferase</keyword>
<dbReference type="Pfam" id="PF00856">
    <property type="entry name" value="SET"/>
    <property type="match status" value="1"/>
</dbReference>
<keyword evidence="3" id="KW-0949">S-adenosyl-L-methionine</keyword>
<gene>
    <name evidence="5" type="ORF">PROFUN_15101</name>
</gene>
<dbReference type="InterPro" id="IPR050600">
    <property type="entry name" value="SETD3_SETD6_MTase"/>
</dbReference>
<name>A0A2P6MZ74_9EUKA</name>
<comment type="caution">
    <text evidence="5">The sequence shown here is derived from an EMBL/GenBank/DDBJ whole genome shotgun (WGS) entry which is preliminary data.</text>
</comment>
<dbReference type="Proteomes" id="UP000241769">
    <property type="component" value="Unassembled WGS sequence"/>
</dbReference>
<dbReference type="CDD" id="cd10527">
    <property type="entry name" value="SET_LSMT"/>
    <property type="match status" value="1"/>
</dbReference>
<evidence type="ECO:0000256" key="3">
    <source>
        <dbReference type="ARBA" id="ARBA00022691"/>
    </source>
</evidence>
<dbReference type="InterPro" id="IPR001214">
    <property type="entry name" value="SET_dom"/>
</dbReference>
<dbReference type="SUPFAM" id="SSF82199">
    <property type="entry name" value="SET domain"/>
    <property type="match status" value="1"/>
</dbReference>
<dbReference type="GO" id="GO:0032259">
    <property type="term" value="P:methylation"/>
    <property type="evidence" value="ECO:0007669"/>
    <property type="project" value="UniProtKB-KW"/>
</dbReference>
<dbReference type="STRING" id="1890364.A0A2P6MZ74"/>
<protein>
    <recommendedName>
        <fullName evidence="4">SET domain-containing protein</fullName>
    </recommendedName>
</protein>
<sequence>MSRDQDEKAFEEWLTSNGCTRRLTLQSFDDTGRGTAATADIQADEVVLSVPFHLIMCAENAQRTALSQIIGESEEPFAVIVCMLMLEKVNPDSFWAPFLKVLPSDFDLPYMWSDEELSLLDDDLLREEAMEMRTFTTDMYDELNSAVFQVFPDVFCGKMTRKLFEWALDAVRSRGHWLDEARTRPALIPMADMMNHPTFPPKVYKWADYYYDNDKKQFEVYTRIDYRKGEQVWIDYGTKEDGNFILNYGMVLLNNPYNHAKVTPTDSWLSDVEKLSQKQRFLDRMGLSLDTYKVYNALPPQELFLAVRVYLMDAPLSLLDKHLFYTLEHELKVIDAVRGIIERDVESRRTIEENTRLLDEDSWSEREKKAIWYRRERSKSLKRFVSSLDELKNLCSTESRVGPDTFSQIWK</sequence>
<evidence type="ECO:0000313" key="5">
    <source>
        <dbReference type="EMBL" id="PRP77011.1"/>
    </source>
</evidence>
<keyword evidence="6" id="KW-1185">Reference proteome</keyword>
<proteinExistence type="predicted"/>
<dbReference type="EMBL" id="MDYQ01000286">
    <property type="protein sequence ID" value="PRP77011.1"/>
    <property type="molecule type" value="Genomic_DNA"/>
</dbReference>
<dbReference type="InterPro" id="IPR046341">
    <property type="entry name" value="SET_dom_sf"/>
</dbReference>
<evidence type="ECO:0000256" key="1">
    <source>
        <dbReference type="ARBA" id="ARBA00022603"/>
    </source>
</evidence>
<dbReference type="InterPro" id="IPR036464">
    <property type="entry name" value="Rubisco_LSMT_subst-bd_sf"/>
</dbReference>
<organism evidence="5 6">
    <name type="scientific">Planoprotostelium fungivorum</name>
    <dbReference type="NCBI Taxonomy" id="1890364"/>
    <lineage>
        <taxon>Eukaryota</taxon>
        <taxon>Amoebozoa</taxon>
        <taxon>Evosea</taxon>
        <taxon>Variosea</taxon>
        <taxon>Cavosteliida</taxon>
        <taxon>Cavosteliaceae</taxon>
        <taxon>Planoprotostelium</taxon>
    </lineage>
</organism>
<reference evidence="5 6" key="1">
    <citation type="journal article" date="2018" name="Genome Biol. Evol.">
        <title>Multiple Roots of Fruiting Body Formation in Amoebozoa.</title>
        <authorList>
            <person name="Hillmann F."/>
            <person name="Forbes G."/>
            <person name="Novohradska S."/>
            <person name="Ferling I."/>
            <person name="Riege K."/>
            <person name="Groth M."/>
            <person name="Westermann M."/>
            <person name="Marz M."/>
            <person name="Spaller T."/>
            <person name="Winckler T."/>
            <person name="Schaap P."/>
            <person name="Glockner G."/>
        </authorList>
    </citation>
    <scope>NUCLEOTIDE SEQUENCE [LARGE SCALE GENOMIC DNA]</scope>
    <source>
        <strain evidence="5 6">Jena</strain>
    </source>
</reference>
<dbReference type="Gene3D" id="3.90.1420.10">
    <property type="entry name" value="Rubisco LSMT, substrate-binding domain"/>
    <property type="match status" value="1"/>
</dbReference>
<dbReference type="AlphaFoldDB" id="A0A2P6MZ74"/>
<dbReference type="GO" id="GO:0016279">
    <property type="term" value="F:protein-lysine N-methyltransferase activity"/>
    <property type="evidence" value="ECO:0007669"/>
    <property type="project" value="TreeGrafter"/>
</dbReference>
<dbReference type="PANTHER" id="PTHR13271">
    <property type="entry name" value="UNCHARACTERIZED PUTATIVE METHYLTRANSFERASE"/>
    <property type="match status" value="1"/>
</dbReference>